<dbReference type="CDD" id="cd07813">
    <property type="entry name" value="COQ10p_like"/>
    <property type="match status" value="1"/>
</dbReference>
<evidence type="ECO:0000256" key="1">
    <source>
        <dbReference type="ARBA" id="ARBA00008918"/>
    </source>
</evidence>
<name>A0A0D6JIY1_9HYPH</name>
<protein>
    <recommendedName>
        <fullName evidence="2">Coenzyme Q-binding protein COQ10 START domain-containing protein</fullName>
    </recommendedName>
</protein>
<comment type="similarity">
    <text evidence="1">Belongs to the ribosome association toxin RatA family.</text>
</comment>
<keyword evidence="4" id="KW-1185">Reference proteome</keyword>
<dbReference type="Gene3D" id="3.30.530.20">
    <property type="match status" value="1"/>
</dbReference>
<dbReference type="PANTHER" id="PTHR12901:SF10">
    <property type="entry name" value="COENZYME Q-BINDING PROTEIN COQ10, MITOCHONDRIAL"/>
    <property type="match status" value="1"/>
</dbReference>
<dbReference type="GO" id="GO:0045333">
    <property type="term" value="P:cellular respiration"/>
    <property type="evidence" value="ECO:0007669"/>
    <property type="project" value="InterPro"/>
</dbReference>
<dbReference type="GO" id="GO:0048039">
    <property type="term" value="F:ubiquinone binding"/>
    <property type="evidence" value="ECO:0007669"/>
    <property type="project" value="InterPro"/>
</dbReference>
<feature type="domain" description="Coenzyme Q-binding protein COQ10 START" evidence="2">
    <location>
        <begin position="13"/>
        <end position="139"/>
    </location>
</feature>
<evidence type="ECO:0000313" key="3">
    <source>
        <dbReference type="EMBL" id="CPR21576.1"/>
    </source>
</evidence>
<dbReference type="Proteomes" id="UP000033187">
    <property type="component" value="Chromosome 1"/>
</dbReference>
<dbReference type="KEGG" id="fil:BN1229_v1_2803"/>
<evidence type="ECO:0000313" key="4">
    <source>
        <dbReference type="Proteomes" id="UP000033187"/>
    </source>
</evidence>
<proteinExistence type="inferred from homology"/>
<dbReference type="KEGG" id="fiy:BN1229_v1_3110"/>
<dbReference type="InterPro" id="IPR044996">
    <property type="entry name" value="COQ10-like"/>
</dbReference>
<dbReference type="AlphaFoldDB" id="A0A0D6JIY1"/>
<dbReference type="PANTHER" id="PTHR12901">
    <property type="entry name" value="SPERM PROTEIN HOMOLOG"/>
    <property type="match status" value="1"/>
</dbReference>
<reference evidence="4" key="1">
    <citation type="submission" date="2015-02" db="EMBL/GenBank/DDBJ databases">
        <authorList>
            <person name="Chooi Y.-H."/>
        </authorList>
    </citation>
    <scope>NUCLEOTIDE SEQUENCE [LARGE SCALE GENOMIC DNA]</scope>
    <source>
        <strain evidence="4">strain Y</strain>
    </source>
</reference>
<dbReference type="Pfam" id="PF03364">
    <property type="entry name" value="Polyketide_cyc"/>
    <property type="match status" value="1"/>
</dbReference>
<dbReference type="InterPro" id="IPR023393">
    <property type="entry name" value="START-like_dom_sf"/>
</dbReference>
<organism evidence="3 4">
    <name type="scientific">Candidatus Filomicrobium marinum</name>
    <dbReference type="NCBI Taxonomy" id="1608628"/>
    <lineage>
        <taxon>Bacteria</taxon>
        <taxon>Pseudomonadati</taxon>
        <taxon>Pseudomonadota</taxon>
        <taxon>Alphaproteobacteria</taxon>
        <taxon>Hyphomicrobiales</taxon>
        <taxon>Hyphomicrobiaceae</taxon>
        <taxon>Filomicrobium</taxon>
    </lineage>
</organism>
<dbReference type="SUPFAM" id="SSF55961">
    <property type="entry name" value="Bet v1-like"/>
    <property type="match status" value="1"/>
</dbReference>
<sequence length="157" mass="18355">MPSFSTRHRMSWTAKQMFDLVADVETYPQFVPLCENLTITRRDEHPDHTMLVARMDVGYKAIRENMTTQVLLEPNENRILVKYLHGPFKHLENRWSFHDAPDGCDVDFYITYEFKSMMLQMLMGALFDQAFRKFTKAFEERARKVYGPYGLAASASG</sequence>
<gene>
    <name evidence="3" type="ORF">YBN1229_v1_3110</name>
</gene>
<dbReference type="OrthoDB" id="9804759at2"/>
<dbReference type="InterPro" id="IPR005031">
    <property type="entry name" value="COQ10_START"/>
</dbReference>
<evidence type="ECO:0000259" key="2">
    <source>
        <dbReference type="Pfam" id="PF03364"/>
    </source>
</evidence>
<dbReference type="EMBL" id="LN829119">
    <property type="protein sequence ID" value="CPR21576.1"/>
    <property type="molecule type" value="Genomic_DNA"/>
</dbReference>
<dbReference type="RefSeq" id="WP_046478594.1">
    <property type="nucleotide sequence ID" value="NZ_LN829118.1"/>
</dbReference>
<accession>A0A0D6JIY1</accession>